<name>A0ABU5DRR7_9BURK</name>
<keyword evidence="5 11" id="KW-0812">Transmembrane</keyword>
<evidence type="ECO:0000256" key="4">
    <source>
        <dbReference type="ARBA" id="ARBA00022496"/>
    </source>
</evidence>
<keyword evidence="7" id="KW-0406">Ion transport</keyword>
<comment type="subcellular location">
    <subcellularLocation>
        <location evidence="1 11">Cell outer membrane</location>
        <topology evidence="1 11">Multi-pass membrane protein</topology>
    </subcellularLocation>
</comment>
<evidence type="ECO:0000259" key="13">
    <source>
        <dbReference type="Pfam" id="PF00593"/>
    </source>
</evidence>
<comment type="caution">
    <text evidence="15">The sequence shown here is derived from an EMBL/GenBank/DDBJ whole genome shotgun (WGS) entry which is preliminary data.</text>
</comment>
<evidence type="ECO:0000256" key="1">
    <source>
        <dbReference type="ARBA" id="ARBA00004571"/>
    </source>
</evidence>
<keyword evidence="2 11" id="KW-0813">Transport</keyword>
<comment type="similarity">
    <text evidence="11 12">Belongs to the TonB-dependent receptor family.</text>
</comment>
<dbReference type="SUPFAM" id="SSF56935">
    <property type="entry name" value="Porins"/>
    <property type="match status" value="1"/>
</dbReference>
<keyword evidence="8 12" id="KW-0798">TonB box</keyword>
<keyword evidence="16" id="KW-1185">Reference proteome</keyword>
<evidence type="ECO:0000256" key="9">
    <source>
        <dbReference type="ARBA" id="ARBA00023136"/>
    </source>
</evidence>
<dbReference type="InterPro" id="IPR012910">
    <property type="entry name" value="Plug_dom"/>
</dbReference>
<dbReference type="InterPro" id="IPR036942">
    <property type="entry name" value="Beta-barrel_TonB_sf"/>
</dbReference>
<feature type="domain" description="TonB-dependent receptor-like beta-barrel" evidence="13">
    <location>
        <begin position="270"/>
        <end position="689"/>
    </location>
</feature>
<evidence type="ECO:0000259" key="14">
    <source>
        <dbReference type="Pfam" id="PF07715"/>
    </source>
</evidence>
<evidence type="ECO:0000256" key="12">
    <source>
        <dbReference type="RuleBase" id="RU003357"/>
    </source>
</evidence>
<keyword evidence="4" id="KW-0410">Iron transport</keyword>
<dbReference type="Gene3D" id="2.40.170.20">
    <property type="entry name" value="TonB-dependent receptor, beta-barrel domain"/>
    <property type="match status" value="1"/>
</dbReference>
<evidence type="ECO:0000256" key="10">
    <source>
        <dbReference type="ARBA" id="ARBA00023237"/>
    </source>
</evidence>
<accession>A0ABU5DRR7</accession>
<gene>
    <name evidence="15" type="ORF">SNE35_31280</name>
</gene>
<reference evidence="15 16" key="1">
    <citation type="submission" date="2023-11" db="EMBL/GenBank/DDBJ databases">
        <title>Paucibacter sp. nov., isolated from fresh soil in Korea.</title>
        <authorList>
            <person name="Le N.T.T."/>
        </authorList>
    </citation>
    <scope>NUCLEOTIDE SEQUENCE [LARGE SCALE GENOMIC DNA]</scope>
    <source>
        <strain evidence="15 16">R3-3</strain>
    </source>
</reference>
<dbReference type="EMBL" id="JAXCLA010000013">
    <property type="protein sequence ID" value="MDY0749021.1"/>
    <property type="molecule type" value="Genomic_DNA"/>
</dbReference>
<keyword evidence="15" id="KW-0675">Receptor</keyword>
<sequence length="728" mass="78939">MTLASTATPAAHAEADSDIVTLQTVTVTARKRSEDLQDIPISIIAYSQDELRARSVQRLSDLGQLTPNFLYGQKIQSGSSAGQVYIRGIGQQDTNVAFSPGVGIYVDGVYLGRAQANDADLPDLERVEVLFGPQGTLFGKNTNGGVVNIVTKRPDASAAGPSGTAELQAGDFRRRDASVYLNVPLQTNTAALGLSAATYHADGYSKRADGEDQADRNRGAIRLQLLLTPDDDVEALVRVDRTSFNEHSAAYKLIQVRTSSPIPMLYAAQTPYRYDDRWVTASDYTYDGAGPNRNAGSVWGSSLTVQWNRPWGTLKSISAYRHLSVDSQFDPDGSPLSVLDVFNTVQQHQISQELQATGSSMAGKLDWVAGLYYFKESAQDDQPAIVAAELFNGAANFNPQLHVVNQNYAIYGQANFRASSALTLTAGLRAGVDNTQAGLLQVGFPTPVVQTPFVERSAQWSSLLPRLSASYQWSLGLMTFASVAEGSKTGGFNGRAASANEFTRFEPERVWSYEAGIRSDWADKRLRVNATVFYNSYLDFQLQLNRSVTDPNTGKPVAFSFVGNIPKARVQGGEFSVELLPFTRLRLMAGLGITDGKYLQVLPGAPVTTASDFVNAPRYTFTSSAEYSTEAGAMGYLTARIDYVHKSRIEYDYSNSPLVAQAPYGLLNARLTWHPADKRFSLFAFGTNLTGTHYATGGIDDGAGGSLGEVVKLMGAPREWGLGASYRF</sequence>
<dbReference type="Proteomes" id="UP001285263">
    <property type="component" value="Unassembled WGS sequence"/>
</dbReference>
<organism evidence="15 16">
    <name type="scientific">Roseateles agri</name>
    <dbReference type="NCBI Taxonomy" id="3098619"/>
    <lineage>
        <taxon>Bacteria</taxon>
        <taxon>Pseudomonadati</taxon>
        <taxon>Pseudomonadota</taxon>
        <taxon>Betaproteobacteria</taxon>
        <taxon>Burkholderiales</taxon>
        <taxon>Sphaerotilaceae</taxon>
        <taxon>Roseateles</taxon>
    </lineage>
</organism>
<protein>
    <submittedName>
        <fullName evidence="15">TonB-dependent receptor</fullName>
    </submittedName>
</protein>
<dbReference type="PROSITE" id="PS52016">
    <property type="entry name" value="TONB_DEPENDENT_REC_3"/>
    <property type="match status" value="1"/>
</dbReference>
<dbReference type="Pfam" id="PF00593">
    <property type="entry name" value="TonB_dep_Rec_b-barrel"/>
    <property type="match status" value="1"/>
</dbReference>
<dbReference type="RefSeq" id="WP_320426988.1">
    <property type="nucleotide sequence ID" value="NZ_JAXCLA010000013.1"/>
</dbReference>
<keyword evidence="10 11" id="KW-0998">Cell outer membrane</keyword>
<evidence type="ECO:0000313" key="15">
    <source>
        <dbReference type="EMBL" id="MDY0749021.1"/>
    </source>
</evidence>
<proteinExistence type="inferred from homology"/>
<evidence type="ECO:0000256" key="5">
    <source>
        <dbReference type="ARBA" id="ARBA00022692"/>
    </source>
</evidence>
<evidence type="ECO:0000256" key="6">
    <source>
        <dbReference type="ARBA" id="ARBA00023004"/>
    </source>
</evidence>
<evidence type="ECO:0000256" key="7">
    <source>
        <dbReference type="ARBA" id="ARBA00023065"/>
    </source>
</evidence>
<evidence type="ECO:0000256" key="3">
    <source>
        <dbReference type="ARBA" id="ARBA00022452"/>
    </source>
</evidence>
<keyword evidence="9 11" id="KW-0472">Membrane</keyword>
<feature type="domain" description="TonB-dependent receptor plug" evidence="14">
    <location>
        <begin position="36"/>
        <end position="146"/>
    </location>
</feature>
<dbReference type="InterPro" id="IPR000531">
    <property type="entry name" value="Beta-barrel_TonB"/>
</dbReference>
<evidence type="ECO:0000256" key="8">
    <source>
        <dbReference type="ARBA" id="ARBA00023077"/>
    </source>
</evidence>
<dbReference type="Pfam" id="PF07715">
    <property type="entry name" value="Plug"/>
    <property type="match status" value="1"/>
</dbReference>
<keyword evidence="6" id="KW-0408">Iron</keyword>
<dbReference type="PANTHER" id="PTHR32552:SF81">
    <property type="entry name" value="TONB-DEPENDENT OUTER MEMBRANE RECEPTOR"/>
    <property type="match status" value="1"/>
</dbReference>
<keyword evidence="3 11" id="KW-1134">Transmembrane beta strand</keyword>
<dbReference type="InterPro" id="IPR039426">
    <property type="entry name" value="TonB-dep_rcpt-like"/>
</dbReference>
<evidence type="ECO:0000256" key="11">
    <source>
        <dbReference type="PROSITE-ProRule" id="PRU01360"/>
    </source>
</evidence>
<dbReference type="PANTHER" id="PTHR32552">
    <property type="entry name" value="FERRICHROME IRON RECEPTOR-RELATED"/>
    <property type="match status" value="1"/>
</dbReference>
<evidence type="ECO:0000313" key="16">
    <source>
        <dbReference type="Proteomes" id="UP001285263"/>
    </source>
</evidence>
<evidence type="ECO:0000256" key="2">
    <source>
        <dbReference type="ARBA" id="ARBA00022448"/>
    </source>
</evidence>